<name>A0A3R6EYX8_9BACT</name>
<dbReference type="Gene3D" id="3.40.720.10">
    <property type="entry name" value="Alkaline Phosphatase, subunit A"/>
    <property type="match status" value="1"/>
</dbReference>
<comment type="caution">
    <text evidence="10">The sequence shown here is derived from an EMBL/GenBank/DDBJ whole genome shotgun (WGS) entry which is preliminary data.</text>
</comment>
<reference evidence="10 11" key="1">
    <citation type="submission" date="2018-08" db="EMBL/GenBank/DDBJ databases">
        <title>A genome reference for cultivated species of the human gut microbiota.</title>
        <authorList>
            <person name="Zou Y."/>
            <person name="Xue W."/>
            <person name="Luo G."/>
        </authorList>
    </citation>
    <scope>NUCLEOTIDE SEQUENCE [LARGE SCALE GENOMIC DNA]</scope>
    <source>
        <strain evidence="10 11">AM16-54</strain>
    </source>
</reference>
<keyword evidence="3 6" id="KW-0732">Signal</keyword>
<evidence type="ECO:0000313" key="8">
    <source>
        <dbReference type="EMBL" id="MCW4137668.1"/>
    </source>
</evidence>
<dbReference type="PANTHER" id="PTHR10151">
    <property type="entry name" value="ECTONUCLEOTIDE PYROPHOSPHATASE/PHOSPHODIESTERASE"/>
    <property type="match status" value="1"/>
</dbReference>
<proteinExistence type="predicted"/>
<dbReference type="PIRSF" id="PIRSF031924">
    <property type="entry name" value="Pi-irrepressible_AP"/>
    <property type="match status" value="1"/>
</dbReference>
<feature type="binding site" evidence="5">
    <location>
        <position position="102"/>
    </location>
    <ligand>
        <name>substrate</name>
    </ligand>
</feature>
<evidence type="ECO:0000313" key="10">
    <source>
        <dbReference type="EMBL" id="RHH82016.1"/>
    </source>
</evidence>
<dbReference type="Proteomes" id="UP000358159">
    <property type="component" value="Unassembled WGS sequence"/>
</dbReference>
<evidence type="ECO:0000256" key="1">
    <source>
        <dbReference type="ARBA" id="ARBA00022553"/>
    </source>
</evidence>
<gene>
    <name evidence="10" type="ORF">DW192_09075</name>
    <name evidence="9" type="ORF">F7D42_11380</name>
    <name evidence="8" type="ORF">ONT01_07725</name>
    <name evidence="7" type="ORF">ONT05_08820</name>
</gene>
<sequence length="541" mass="60220">MNKVFSFIALAFLGCGSAAAQQVNVSNVQRPKLVVGIVVDQMRWDYLYRYQKRYGEGGFKRLLNEGFSCENTRIPYVPSVTAIGHTCLYTGSVPSIHGIAGNNFVKNGKKVYCTDDETVKPVGSNSKAGLMSPRNLWVTTLGDEMKIASNGRAKVVGVALKDRASILPAGHNPNGAYWFDDESGKFITSSYYINQLPKWVDAFNNQHLPERYLSEKWNTLYPENTYVESTEDENEYEDGIRKGMKATLPLNLPALYKKYGYSIIRKTPFGNSLTIDLAKAAIDGEQLGADDETDLLAVSCSSTDYIGHQVGTHAVETEDTYLRLDKAIADFLSYLDEKVGKGNYLVFLSADHGAMNNARFLQDCRIPAGNWDGDAVAEKLNQTLAQEYPNVGNLVKTVMNYQVFFNRNIIKKNKLDFAKIKQSVVDVLKEDCCVQYACDMEKTMTESIPEDVKMRIVNGYNRERSGDVAIVLKPNFYAHGMKGTDHGEWNPYDTHIPLIFMGCGIQHGATTRQTFMTDIVPTIAALLHVQAPNGCVGQPIF</sequence>
<evidence type="ECO:0000313" key="12">
    <source>
        <dbReference type="Proteomes" id="UP000358159"/>
    </source>
</evidence>
<dbReference type="NCBIfam" id="NF042991">
    <property type="entry name" value="alk_phos_PafA"/>
    <property type="match status" value="1"/>
</dbReference>
<dbReference type="EMBL" id="JAPDUS010000013">
    <property type="protein sequence ID" value="MCW4093658.1"/>
    <property type="molecule type" value="Genomic_DNA"/>
</dbReference>
<evidence type="ECO:0000313" key="9">
    <source>
        <dbReference type="EMBL" id="MQO56293.1"/>
    </source>
</evidence>
<feature type="signal peptide" evidence="6">
    <location>
        <begin position="1"/>
        <end position="20"/>
    </location>
</feature>
<evidence type="ECO:0000313" key="11">
    <source>
        <dbReference type="Proteomes" id="UP000284548"/>
    </source>
</evidence>
<dbReference type="CDD" id="cd16016">
    <property type="entry name" value="AP-SPAP"/>
    <property type="match status" value="1"/>
</dbReference>
<keyword evidence="1 4" id="KW-0597">Phosphoprotein</keyword>
<dbReference type="EMBL" id="JAPDVD010000001">
    <property type="protein sequence ID" value="MCW4137668.1"/>
    <property type="molecule type" value="Genomic_DNA"/>
</dbReference>
<dbReference type="PROSITE" id="PS51257">
    <property type="entry name" value="PROKAR_LIPOPROTEIN"/>
    <property type="match status" value="1"/>
</dbReference>
<dbReference type="InterPro" id="IPR017850">
    <property type="entry name" value="Alkaline_phosphatase_core_sf"/>
</dbReference>
<dbReference type="GO" id="GO:0004035">
    <property type="term" value="F:alkaline phosphatase activity"/>
    <property type="evidence" value="ECO:0007669"/>
    <property type="project" value="InterPro"/>
</dbReference>
<dbReference type="Proteomes" id="UP001208620">
    <property type="component" value="Unassembled WGS sequence"/>
</dbReference>
<keyword evidence="2" id="KW-0479">Metal-binding</keyword>
<dbReference type="SUPFAM" id="SSF53649">
    <property type="entry name" value="Alkaline phosphatase-like"/>
    <property type="match status" value="1"/>
</dbReference>
<dbReference type="Proteomes" id="UP001209074">
    <property type="component" value="Unassembled WGS sequence"/>
</dbReference>
<evidence type="ECO:0000256" key="2">
    <source>
        <dbReference type="ARBA" id="ARBA00022723"/>
    </source>
</evidence>
<dbReference type="Pfam" id="PF01663">
    <property type="entry name" value="Phosphodiest"/>
    <property type="match status" value="1"/>
</dbReference>
<feature type="active site" description="Phosphothreonine intermediate" evidence="4">
    <location>
        <position position="81"/>
    </location>
</feature>
<dbReference type="EMBL" id="QRKB01000021">
    <property type="protein sequence ID" value="RHH82016.1"/>
    <property type="molecule type" value="Genomic_DNA"/>
</dbReference>
<reference evidence="9 12" key="2">
    <citation type="submission" date="2019-09" db="EMBL/GenBank/DDBJ databases">
        <title>Distinct polysaccharide growth profiles of human intestinal Prevotella copri isolates.</title>
        <authorList>
            <person name="Fehlner-Peach H."/>
            <person name="Magnabosco C."/>
            <person name="Raghavan V."/>
            <person name="Scher J.U."/>
            <person name="Tett A."/>
            <person name="Cox L.M."/>
            <person name="Gottsegen C."/>
            <person name="Watters A."/>
            <person name="Wiltshire- Gordon J.D."/>
            <person name="Segata N."/>
            <person name="Bonneau R."/>
            <person name="Littman D.R."/>
        </authorList>
    </citation>
    <scope>NUCLEOTIDE SEQUENCE [LARGE SCALE GENOMIC DNA]</scope>
    <source>
        <strain evidence="9 12">BVe41219</strain>
    </source>
</reference>
<feature type="chain" id="PRO_5043187689" evidence="6">
    <location>
        <begin position="21"/>
        <end position="541"/>
    </location>
</feature>
<dbReference type="InterPro" id="IPR026263">
    <property type="entry name" value="Alkaline_phosphatase_prok"/>
</dbReference>
<dbReference type="GO" id="GO:0046872">
    <property type="term" value="F:metal ion binding"/>
    <property type="evidence" value="ECO:0007669"/>
    <property type="project" value="UniProtKB-KW"/>
</dbReference>
<organism evidence="10 11">
    <name type="scientific">Segatella copri</name>
    <dbReference type="NCBI Taxonomy" id="165179"/>
    <lineage>
        <taxon>Bacteria</taxon>
        <taxon>Pseudomonadati</taxon>
        <taxon>Bacteroidota</taxon>
        <taxon>Bacteroidia</taxon>
        <taxon>Bacteroidales</taxon>
        <taxon>Prevotellaceae</taxon>
        <taxon>Segatella</taxon>
    </lineage>
</organism>
<dbReference type="AlphaFoldDB" id="A0A3R6EYX8"/>
<evidence type="ECO:0000256" key="6">
    <source>
        <dbReference type="SAM" id="SignalP"/>
    </source>
</evidence>
<dbReference type="InterPro" id="IPR002591">
    <property type="entry name" value="Phosphodiest/P_Trfase"/>
</dbReference>
<reference evidence="7" key="3">
    <citation type="submission" date="2022-11" db="EMBL/GenBank/DDBJ databases">
        <title>Genomic repertoires linked with pathogenic potency of arthritogenic Prevotella copri isolated from the gut of rheumatoid arthritis patients.</title>
        <authorList>
            <person name="Nii T."/>
            <person name="Maeda Y."/>
            <person name="Motooka D."/>
            <person name="Naito M."/>
            <person name="Matsumoto Y."/>
            <person name="Ogawa T."/>
            <person name="Oguro-Igashira E."/>
            <person name="Kishikawa T."/>
            <person name="Yamashita M."/>
            <person name="Koizumi S."/>
            <person name="Kurakawa T."/>
            <person name="Okumura R."/>
            <person name="Kayama H."/>
            <person name="Murakami M."/>
            <person name="Sakaguchi T."/>
            <person name="Das B."/>
            <person name="Nakamura S."/>
            <person name="Okada Y."/>
            <person name="Kumanogoh A."/>
            <person name="Takeda K."/>
        </authorList>
    </citation>
    <scope>NUCLEOTIDE SEQUENCE</scope>
    <source>
        <strain evidence="8">H105_2-2</strain>
        <strain evidence="7">N016-13</strain>
    </source>
</reference>
<evidence type="ECO:0000256" key="4">
    <source>
        <dbReference type="PIRSR" id="PIRSR031924-50"/>
    </source>
</evidence>
<dbReference type="Gene3D" id="3.30.1360.150">
    <property type="match status" value="1"/>
</dbReference>
<evidence type="ECO:0000313" key="7">
    <source>
        <dbReference type="EMBL" id="MCW4093658.1"/>
    </source>
</evidence>
<dbReference type="RefSeq" id="WP_118255002.1">
    <property type="nucleotide sequence ID" value="NZ_CP156891.1"/>
</dbReference>
<feature type="binding site" evidence="5">
    <location>
        <begin position="161"/>
        <end position="163"/>
    </location>
    <ligand>
        <name>substrate</name>
    </ligand>
</feature>
<accession>A0A3R6EYX8</accession>
<dbReference type="PANTHER" id="PTHR10151:SF120">
    <property type="entry name" value="BIS(5'-ADENOSYL)-TRIPHOSPHATASE"/>
    <property type="match status" value="1"/>
</dbReference>
<dbReference type="Proteomes" id="UP000284548">
    <property type="component" value="Unassembled WGS sequence"/>
</dbReference>
<evidence type="ECO:0000256" key="5">
    <source>
        <dbReference type="PIRSR" id="PIRSR031924-51"/>
    </source>
</evidence>
<protein>
    <submittedName>
        <fullName evidence="10">Alkaline phosphatase family protein</fullName>
    </submittedName>
</protein>
<evidence type="ECO:0000256" key="3">
    <source>
        <dbReference type="ARBA" id="ARBA00022729"/>
    </source>
</evidence>
<dbReference type="EMBL" id="VZAZ01000049">
    <property type="protein sequence ID" value="MQO56293.1"/>
    <property type="molecule type" value="Genomic_DNA"/>
</dbReference>